<dbReference type="PANTHER" id="PTHR46211">
    <property type="entry name" value="GLYCEROPHOSPHORYL DIESTER PHOSPHODIESTERASE"/>
    <property type="match status" value="1"/>
</dbReference>
<evidence type="ECO:0000313" key="2">
    <source>
        <dbReference type="EMBL" id="HIT37996.1"/>
    </source>
</evidence>
<dbReference type="AlphaFoldDB" id="A0A9D1GC04"/>
<dbReference type="GO" id="GO:0008081">
    <property type="term" value="F:phosphoric diester hydrolase activity"/>
    <property type="evidence" value="ECO:0007669"/>
    <property type="project" value="InterPro"/>
</dbReference>
<feature type="domain" description="GP-PDE" evidence="1">
    <location>
        <begin position="1"/>
        <end position="232"/>
    </location>
</feature>
<sequence length="232" mass="27396">MNIYAHRGVFDNKKIVENTISAFKKALLDNFNIELDIRVTKDNKIIVFHDENIKRLTNIDRLVRNMTYDELKNIKLLNTNDRIPLLEEVLTLVKGNVTLLIEIKDNFSSNTLRDLDKLLLDYNGKVLLQSFNPIIIRKMASTSLKRYHMGILLTNNYKGFKRALYEVFIYKYFIKQKSISFISSPKELVFKVKEVTNKELFIWTIKTIEEFIKYKKYSNNLICEEKGIVKDK</sequence>
<reference evidence="2" key="2">
    <citation type="journal article" date="2021" name="PeerJ">
        <title>Extensive microbial diversity within the chicken gut microbiome revealed by metagenomics and culture.</title>
        <authorList>
            <person name="Gilroy R."/>
            <person name="Ravi A."/>
            <person name="Getino M."/>
            <person name="Pursley I."/>
            <person name="Horton D.L."/>
            <person name="Alikhan N.F."/>
            <person name="Baker D."/>
            <person name="Gharbi K."/>
            <person name="Hall N."/>
            <person name="Watson M."/>
            <person name="Adriaenssens E.M."/>
            <person name="Foster-Nyarko E."/>
            <person name="Jarju S."/>
            <person name="Secka A."/>
            <person name="Antonio M."/>
            <person name="Oren A."/>
            <person name="Chaudhuri R.R."/>
            <person name="La Ragione R."/>
            <person name="Hildebrand F."/>
            <person name="Pallen M.J."/>
        </authorList>
    </citation>
    <scope>NUCLEOTIDE SEQUENCE</scope>
    <source>
        <strain evidence="2">CHK195-26880</strain>
    </source>
</reference>
<dbReference type="PANTHER" id="PTHR46211:SF1">
    <property type="entry name" value="GLYCEROPHOSPHODIESTER PHOSPHODIESTERASE, CYTOPLASMIC"/>
    <property type="match status" value="1"/>
</dbReference>
<dbReference type="Pfam" id="PF03009">
    <property type="entry name" value="GDPD"/>
    <property type="match status" value="1"/>
</dbReference>
<dbReference type="InterPro" id="IPR030395">
    <property type="entry name" value="GP_PDE_dom"/>
</dbReference>
<evidence type="ECO:0000313" key="3">
    <source>
        <dbReference type="Proteomes" id="UP000886833"/>
    </source>
</evidence>
<name>A0A9D1GC04_9FIRM</name>
<dbReference type="InterPro" id="IPR017946">
    <property type="entry name" value="PLC-like_Pdiesterase_TIM-brl"/>
</dbReference>
<dbReference type="SUPFAM" id="SSF51695">
    <property type="entry name" value="PLC-like phosphodiesterases"/>
    <property type="match status" value="1"/>
</dbReference>
<dbReference type="GO" id="GO:0006629">
    <property type="term" value="P:lipid metabolic process"/>
    <property type="evidence" value="ECO:0007669"/>
    <property type="project" value="InterPro"/>
</dbReference>
<evidence type="ECO:0000259" key="1">
    <source>
        <dbReference type="PROSITE" id="PS51704"/>
    </source>
</evidence>
<organism evidence="2 3">
    <name type="scientific">Candidatus Onthousia faecipullorum</name>
    <dbReference type="NCBI Taxonomy" id="2840887"/>
    <lineage>
        <taxon>Bacteria</taxon>
        <taxon>Bacillati</taxon>
        <taxon>Bacillota</taxon>
        <taxon>Bacilli</taxon>
        <taxon>Candidatus Onthousia</taxon>
    </lineage>
</organism>
<dbReference type="Proteomes" id="UP000886833">
    <property type="component" value="Unassembled WGS sequence"/>
</dbReference>
<reference evidence="2" key="1">
    <citation type="submission" date="2020-10" db="EMBL/GenBank/DDBJ databases">
        <authorList>
            <person name="Gilroy R."/>
        </authorList>
    </citation>
    <scope>NUCLEOTIDE SEQUENCE</scope>
    <source>
        <strain evidence="2">CHK195-26880</strain>
    </source>
</reference>
<gene>
    <name evidence="2" type="ORF">IAB59_05935</name>
</gene>
<dbReference type="PROSITE" id="PS51704">
    <property type="entry name" value="GP_PDE"/>
    <property type="match status" value="1"/>
</dbReference>
<dbReference type="EMBL" id="DVKQ01000075">
    <property type="protein sequence ID" value="HIT37996.1"/>
    <property type="molecule type" value="Genomic_DNA"/>
</dbReference>
<proteinExistence type="predicted"/>
<accession>A0A9D1GC04</accession>
<protein>
    <recommendedName>
        <fullName evidence="1">GP-PDE domain-containing protein</fullName>
    </recommendedName>
</protein>
<dbReference type="Gene3D" id="3.20.20.190">
    <property type="entry name" value="Phosphatidylinositol (PI) phosphodiesterase"/>
    <property type="match status" value="1"/>
</dbReference>
<comment type="caution">
    <text evidence="2">The sequence shown here is derived from an EMBL/GenBank/DDBJ whole genome shotgun (WGS) entry which is preliminary data.</text>
</comment>